<keyword evidence="6 7" id="KW-0472">Membrane</keyword>
<evidence type="ECO:0000256" key="7">
    <source>
        <dbReference type="RuleBase" id="RU369025"/>
    </source>
</evidence>
<name>C4ZNS0_THASP</name>
<dbReference type="Gene3D" id="3.30.70.100">
    <property type="match status" value="1"/>
</dbReference>
<proteinExistence type="inferred from homology"/>
<feature type="signal peptide" evidence="9">
    <location>
        <begin position="1"/>
        <end position="26"/>
    </location>
</feature>
<comment type="caution">
    <text evidence="7">Lacks conserved residue(s) required for the propagation of feature annotation.</text>
</comment>
<feature type="transmembrane region" description="Helical" evidence="7">
    <location>
        <begin position="152"/>
        <end position="173"/>
    </location>
</feature>
<feature type="domain" description="Mechanosensitive ion channel MscS C-terminal" evidence="11">
    <location>
        <begin position="432"/>
        <end position="513"/>
    </location>
</feature>
<dbReference type="SUPFAM" id="SSF82689">
    <property type="entry name" value="Mechanosensitive channel protein MscS (YggB), C-terminal domain"/>
    <property type="match status" value="1"/>
</dbReference>
<accession>C4ZNS0</accession>
<protein>
    <recommendedName>
        <fullName evidence="7">Small-conductance mechanosensitive channel</fullName>
    </recommendedName>
</protein>
<feature type="transmembrane region" description="Helical" evidence="7">
    <location>
        <begin position="341"/>
        <end position="363"/>
    </location>
</feature>
<comment type="function">
    <text evidence="7">Mechanosensitive channel that participates in the regulation of osmotic pressure changes within the cell, opening in response to stretch forces in the membrane lipid bilayer, without the need for other proteins. Contributes to normal resistance to hypoosmotic shock. Forms an ion channel of 1.0 nanosiemens conductance with a slight preference for anions.</text>
</comment>
<evidence type="ECO:0000256" key="4">
    <source>
        <dbReference type="ARBA" id="ARBA00022692"/>
    </source>
</evidence>
<reference evidence="12 13" key="2">
    <citation type="journal article" date="2012" name="Stand. Genomic Sci.">
        <title>Complete genome sequence of Thauera aminoaromatica strain MZ1T.</title>
        <authorList>
            <person name="Jiang K."/>
            <person name="Sanseverino J."/>
            <person name="Chauhan A."/>
            <person name="Lucas S."/>
            <person name="Copeland A."/>
            <person name="Lapidus A."/>
            <person name="Del Rio T.G."/>
            <person name="Dalin E."/>
            <person name="Tice H."/>
            <person name="Bruce D."/>
            <person name="Goodwin L."/>
            <person name="Pitluck S."/>
            <person name="Sims D."/>
            <person name="Brettin T."/>
            <person name="Detter J.C."/>
            <person name="Han C."/>
            <person name="Chang Y.J."/>
            <person name="Larimer F."/>
            <person name="Land M."/>
            <person name="Hauser L."/>
            <person name="Kyrpides N.C."/>
            <person name="Mikhailova N."/>
            <person name="Moser S."/>
            <person name="Jegier P."/>
            <person name="Close D."/>
            <person name="Debruyn J.M."/>
            <person name="Wang Y."/>
            <person name="Layton A.C."/>
            <person name="Allen M.S."/>
            <person name="Sayler G.S."/>
        </authorList>
    </citation>
    <scope>NUCLEOTIDE SEQUENCE [LARGE SCALE GENOMIC DNA]</scope>
    <source>
        <strain evidence="12 13">MZ1T</strain>
    </source>
</reference>
<dbReference type="Proteomes" id="UP000002186">
    <property type="component" value="Chromosome"/>
</dbReference>
<dbReference type="PANTHER" id="PTHR30221:SF18">
    <property type="entry name" value="SLL0590 PROTEIN"/>
    <property type="match status" value="1"/>
</dbReference>
<dbReference type="InterPro" id="IPR006685">
    <property type="entry name" value="MscS_channel_2nd"/>
</dbReference>
<keyword evidence="7" id="KW-0997">Cell inner membrane</keyword>
<gene>
    <name evidence="12" type="ordered locus">Tmz1t_1474</name>
</gene>
<feature type="transmembrane region" description="Helical" evidence="7">
    <location>
        <begin position="255"/>
        <end position="277"/>
    </location>
</feature>
<evidence type="ECO:0000313" key="13">
    <source>
        <dbReference type="Proteomes" id="UP000002186"/>
    </source>
</evidence>
<dbReference type="GO" id="GO:0005886">
    <property type="term" value="C:plasma membrane"/>
    <property type="evidence" value="ECO:0007669"/>
    <property type="project" value="UniProtKB-SubCell"/>
</dbReference>
<keyword evidence="5 7" id="KW-1133">Transmembrane helix</keyword>
<evidence type="ECO:0000256" key="5">
    <source>
        <dbReference type="ARBA" id="ARBA00022989"/>
    </source>
</evidence>
<dbReference type="GO" id="GO:0008381">
    <property type="term" value="F:mechanosensitive monoatomic ion channel activity"/>
    <property type="evidence" value="ECO:0007669"/>
    <property type="project" value="InterPro"/>
</dbReference>
<dbReference type="InterPro" id="IPR045275">
    <property type="entry name" value="MscS_archaea/bacteria_type"/>
</dbReference>
<feature type="domain" description="Mechanosensitive ion channel MscS" evidence="10">
    <location>
        <begin position="355"/>
        <end position="421"/>
    </location>
</feature>
<dbReference type="EMBL" id="CP001281">
    <property type="protein sequence ID" value="ACK54233.1"/>
    <property type="molecule type" value="Genomic_DNA"/>
</dbReference>
<dbReference type="AlphaFoldDB" id="C4ZNS0"/>
<dbReference type="Pfam" id="PF00924">
    <property type="entry name" value="MS_channel_2nd"/>
    <property type="match status" value="1"/>
</dbReference>
<dbReference type="InterPro" id="IPR049278">
    <property type="entry name" value="MS_channel_C"/>
</dbReference>
<evidence type="ECO:0000256" key="2">
    <source>
        <dbReference type="ARBA" id="ARBA00008017"/>
    </source>
</evidence>
<keyword evidence="7" id="KW-0406">Ion transport</keyword>
<feature type="compositionally biased region" description="Low complexity" evidence="8">
    <location>
        <begin position="538"/>
        <end position="552"/>
    </location>
</feature>
<evidence type="ECO:0000259" key="11">
    <source>
        <dbReference type="Pfam" id="PF21082"/>
    </source>
</evidence>
<evidence type="ECO:0000256" key="9">
    <source>
        <dbReference type="SAM" id="SignalP"/>
    </source>
</evidence>
<dbReference type="eggNOG" id="COG3264">
    <property type="taxonomic scope" value="Bacteria"/>
</dbReference>
<comment type="subunit">
    <text evidence="7">Homoheptamer.</text>
</comment>
<organism evidence="12 13">
    <name type="scientific">Thauera aminoaromatica</name>
    <dbReference type="NCBI Taxonomy" id="164330"/>
    <lineage>
        <taxon>Bacteria</taxon>
        <taxon>Pseudomonadati</taxon>
        <taxon>Pseudomonadota</taxon>
        <taxon>Betaproteobacteria</taxon>
        <taxon>Rhodocyclales</taxon>
        <taxon>Zoogloeaceae</taxon>
        <taxon>Thauera</taxon>
    </lineage>
</organism>
<comment type="similarity">
    <text evidence="2 7">Belongs to the MscS (TC 1.A.23) family.</text>
</comment>
<evidence type="ECO:0000259" key="10">
    <source>
        <dbReference type="Pfam" id="PF00924"/>
    </source>
</evidence>
<feature type="region of interest" description="Disordered" evidence="8">
    <location>
        <begin position="538"/>
        <end position="559"/>
    </location>
</feature>
<feature type="transmembrane region" description="Helical" evidence="7">
    <location>
        <begin position="211"/>
        <end position="235"/>
    </location>
</feature>
<keyword evidence="9" id="KW-0732">Signal</keyword>
<dbReference type="KEGG" id="tmz:Tmz1t_1474"/>
<keyword evidence="13" id="KW-1185">Reference proteome</keyword>
<keyword evidence="7" id="KW-0407">Ion channel</keyword>
<dbReference type="InterPro" id="IPR010920">
    <property type="entry name" value="LSM_dom_sf"/>
</dbReference>
<evidence type="ECO:0000256" key="1">
    <source>
        <dbReference type="ARBA" id="ARBA00004651"/>
    </source>
</evidence>
<dbReference type="SUPFAM" id="SSF50182">
    <property type="entry name" value="Sm-like ribonucleoproteins"/>
    <property type="match status" value="1"/>
</dbReference>
<keyword evidence="3" id="KW-1003">Cell membrane</keyword>
<dbReference type="HOGENOM" id="CLU_032048_1_0_4"/>
<dbReference type="InterPro" id="IPR023408">
    <property type="entry name" value="MscS_beta-dom_sf"/>
</dbReference>
<dbReference type="Gene3D" id="2.30.30.60">
    <property type="match status" value="1"/>
</dbReference>
<evidence type="ECO:0000256" key="3">
    <source>
        <dbReference type="ARBA" id="ARBA00022475"/>
    </source>
</evidence>
<keyword evidence="7" id="KW-0813">Transport</keyword>
<reference evidence="13" key="1">
    <citation type="submission" date="2009-05" db="EMBL/GenBank/DDBJ databases">
        <title>Complete sequence of chromosome of Thauera sp. MZ1T.</title>
        <authorList>
            <consortium name="US DOE Joint Genome Institute"/>
            <person name="Lucas S."/>
            <person name="Copeland A."/>
            <person name="Lapidus A."/>
            <person name="Glavina del Rio T."/>
            <person name="Dalin E."/>
            <person name="Tice H."/>
            <person name="Bruce D."/>
            <person name="Goodwin L."/>
            <person name="Pitluck S."/>
            <person name="Sims D."/>
            <person name="Brettin T."/>
            <person name="Detter J.C."/>
            <person name="Han C."/>
            <person name="Larimer F."/>
            <person name="Land M."/>
            <person name="Hauser L."/>
            <person name="Kyrpides N."/>
            <person name="Mikhailova N."/>
            <person name="Sayler G.S."/>
        </authorList>
    </citation>
    <scope>NUCLEOTIDE SEQUENCE [LARGE SCALE GENOMIC DNA]</scope>
    <source>
        <strain evidence="13">MZ1T</strain>
    </source>
</reference>
<dbReference type="STRING" id="85643.Tmz1t_1474"/>
<evidence type="ECO:0000313" key="12">
    <source>
        <dbReference type="EMBL" id="ACK54233.1"/>
    </source>
</evidence>
<sequence length="559" mass="61580">MLSKSIRWLAGCAVLFVLAWAAAAGAADVRVPVSPVDEEVSAQVVVDGAVLFRVRGTSAFPAEKRAQLIAERIVGLAADPRFKREDLRIDESQPGVVQVMAGTTRVMALYAADAELEGVDARTLATTVVHRVGEVLEAWRHDRLPATLVRNGLYAVGATLALGLGLWVGALLMRRWRRFTEQRIGTRIHDLKVFGFRVLGARQMWAVLTSVLNLLWFAAVLVALHLYFGTVLLLFPWTRGFAIDLIALVVKPLRTFAVGFVAALPDLIFLAVLFVFVRYVLKLIKHFFDNVGAGRLTLADFEPDWALPTYRLVKVLLIAIAAAVAYPYIPGSDSDAFKGMSLLLGVIVSLGSSSVIGNIIAGYTMTYRRVFKLGDRVRIGEYIGDVHEARLLVTHLRTLKNEIVAIPNSMILGSEVVNYSKLAGKMGLILHTNVGIGYETPWRQVEAMLLEAAARTPGLLREPPPFVMHQKLGDFCVDYEINAYCKDAHAMYGLYNALHRNILDVFNEYGVQIMTPAYEGDPDEPKLVPRERWYAAPAQPTAAATGAPNAVPLQHEDNR</sequence>
<feature type="transmembrane region" description="Helical" evidence="7">
    <location>
        <begin position="312"/>
        <end position="329"/>
    </location>
</feature>
<keyword evidence="4 7" id="KW-0812">Transmembrane</keyword>
<dbReference type="PANTHER" id="PTHR30221">
    <property type="entry name" value="SMALL-CONDUCTANCE MECHANOSENSITIVE CHANNEL"/>
    <property type="match status" value="1"/>
</dbReference>
<comment type="subcellular location">
    <subcellularLocation>
        <location evidence="7">Cell inner membrane</location>
        <topology evidence="7">Multi-pass membrane protein</topology>
    </subcellularLocation>
    <subcellularLocation>
        <location evidence="1">Cell membrane</location>
        <topology evidence="1">Multi-pass membrane protein</topology>
    </subcellularLocation>
</comment>
<feature type="chain" id="PRO_5002945004" description="Small-conductance mechanosensitive channel" evidence="9">
    <location>
        <begin position="27"/>
        <end position="559"/>
    </location>
</feature>
<evidence type="ECO:0000256" key="6">
    <source>
        <dbReference type="ARBA" id="ARBA00023136"/>
    </source>
</evidence>
<dbReference type="InterPro" id="IPR011066">
    <property type="entry name" value="MscS_channel_C_sf"/>
</dbReference>
<dbReference type="Pfam" id="PF21082">
    <property type="entry name" value="MS_channel_3rd"/>
    <property type="match status" value="1"/>
</dbReference>
<evidence type="ECO:0000256" key="8">
    <source>
        <dbReference type="SAM" id="MobiDB-lite"/>
    </source>
</evidence>